<keyword evidence="1" id="KW-0812">Transmembrane</keyword>
<dbReference type="EMBL" id="ACVI01000045">
    <property type="protein sequence ID" value="EET86744.1"/>
    <property type="molecule type" value="Genomic_DNA"/>
</dbReference>
<proteinExistence type="predicted"/>
<reference evidence="2 3" key="1">
    <citation type="submission" date="2009-06" db="EMBL/GenBank/DDBJ databases">
        <title>The draft genome of Clostridium carboxidivorans P7.</title>
        <authorList>
            <consortium name="US DOE Joint Genome Institute (JGI-PGF)"/>
            <person name="Lucas S."/>
            <person name="Copeland A."/>
            <person name="Lapidus A."/>
            <person name="Glavina del Rio T."/>
            <person name="Tice H."/>
            <person name="Bruce D."/>
            <person name="Goodwin L."/>
            <person name="Pitluck S."/>
            <person name="Larimer F."/>
            <person name="Land M.L."/>
            <person name="Hauser L."/>
            <person name="Hemme C.L."/>
        </authorList>
    </citation>
    <scope>NUCLEOTIDE SEQUENCE [LARGE SCALE GENOMIC DNA]</scope>
    <source>
        <strain evidence="2 3">P7</strain>
    </source>
</reference>
<dbReference type="AlphaFoldDB" id="C6PVH9"/>
<sequence>MSKYIILTKALLKNGNGLLNDDKKKKIKAIAIAAAIIAACIPTIIAFIYFIESAYDMLYKINQQGLIFTVGINFTFYFYILFCHILFFKCNVLFKGYRKFIATAIKTMAYNSFKIHYNAAI</sequence>
<feature type="transmembrane region" description="Helical" evidence="1">
    <location>
        <begin position="29"/>
        <end position="51"/>
    </location>
</feature>
<name>C6PVH9_9CLOT</name>
<evidence type="ECO:0000313" key="3">
    <source>
        <dbReference type="Proteomes" id="UP000004198"/>
    </source>
</evidence>
<dbReference type="RefSeq" id="WP_007061681.1">
    <property type="nucleotide sequence ID" value="NZ_ACVI01000045.1"/>
</dbReference>
<organism evidence="2 3">
    <name type="scientific">Clostridium carboxidivorans P7</name>
    <dbReference type="NCBI Taxonomy" id="536227"/>
    <lineage>
        <taxon>Bacteria</taxon>
        <taxon>Bacillati</taxon>
        <taxon>Bacillota</taxon>
        <taxon>Clostridia</taxon>
        <taxon>Eubacteriales</taxon>
        <taxon>Clostridiaceae</taxon>
        <taxon>Clostridium</taxon>
    </lineage>
</organism>
<keyword evidence="1" id="KW-0472">Membrane</keyword>
<evidence type="ECO:0000313" key="2">
    <source>
        <dbReference type="EMBL" id="EET86744.1"/>
    </source>
</evidence>
<keyword evidence="3" id="KW-1185">Reference proteome</keyword>
<keyword evidence="1" id="KW-1133">Transmembrane helix</keyword>
<gene>
    <name evidence="2" type="ORF">CcarbDRAFT_2796</name>
</gene>
<comment type="caution">
    <text evidence="2">The sequence shown here is derived from an EMBL/GenBank/DDBJ whole genome shotgun (WGS) entry which is preliminary data.</text>
</comment>
<evidence type="ECO:0000256" key="1">
    <source>
        <dbReference type="SAM" id="Phobius"/>
    </source>
</evidence>
<protein>
    <submittedName>
        <fullName evidence="2">Uncharacterized protein</fullName>
    </submittedName>
</protein>
<dbReference type="Proteomes" id="UP000004198">
    <property type="component" value="Unassembled WGS sequence"/>
</dbReference>
<accession>C6PVH9</accession>
<feature type="transmembrane region" description="Helical" evidence="1">
    <location>
        <begin position="66"/>
        <end position="88"/>
    </location>
</feature>